<dbReference type="InterPro" id="IPR028592">
    <property type="entry name" value="QTRTD1"/>
</dbReference>
<dbReference type="HAMAP" id="MF_03043">
    <property type="entry name" value="QTRT2"/>
    <property type="match status" value="1"/>
</dbReference>
<keyword evidence="4 5" id="KW-0862">Zinc</keyword>
<evidence type="ECO:0000259" key="6">
    <source>
        <dbReference type="Pfam" id="PF01702"/>
    </source>
</evidence>
<dbReference type="GO" id="GO:0008479">
    <property type="term" value="F:tRNA-guanosine(34) queuine transglycosylase activity"/>
    <property type="evidence" value="ECO:0007669"/>
    <property type="project" value="UniProtKB-UniRule"/>
</dbReference>
<dbReference type="OrthoDB" id="27601at2759"/>
<dbReference type="AlphaFoldDB" id="A0A9J7MWA7"/>
<reference evidence="7" key="1">
    <citation type="journal article" date="2020" name="Nat. Ecol. Evol.">
        <title>Deeply conserved synteny resolves early events in vertebrate evolution.</title>
        <authorList>
            <person name="Simakov O."/>
            <person name="Marletaz F."/>
            <person name="Yue J.X."/>
            <person name="O'Connell B."/>
            <person name="Jenkins J."/>
            <person name="Brandt A."/>
            <person name="Calef R."/>
            <person name="Tung C.H."/>
            <person name="Huang T.K."/>
            <person name="Schmutz J."/>
            <person name="Satoh N."/>
            <person name="Yu J.K."/>
            <person name="Putnam N.H."/>
            <person name="Green R.E."/>
            <person name="Rokhsar D.S."/>
        </authorList>
    </citation>
    <scope>NUCLEOTIDE SEQUENCE [LARGE SCALE GENOMIC DNA]</scope>
    <source>
        <strain evidence="7">S238N-H82</strain>
    </source>
</reference>
<name>A0A9J7MWA7_BRAFL</name>
<dbReference type="RefSeq" id="XP_035683837.1">
    <property type="nucleotide sequence ID" value="XM_035827944.1"/>
</dbReference>
<reference evidence="8" key="2">
    <citation type="submission" date="2025-08" db="UniProtKB">
        <authorList>
            <consortium name="RefSeq"/>
        </authorList>
    </citation>
    <scope>IDENTIFICATION</scope>
    <source>
        <strain evidence="8">S238N-H82</strain>
        <tissue evidence="8">Testes</tissue>
    </source>
</reference>
<comment type="similarity">
    <text evidence="5">Belongs to the queuine tRNA-ribosyltransferase family. QTRT2 subfamily.</text>
</comment>
<comment type="subcellular location">
    <subcellularLocation>
        <location evidence="5">Cytoplasm</location>
    </subcellularLocation>
</comment>
<dbReference type="GO" id="GO:0005737">
    <property type="term" value="C:cytoplasm"/>
    <property type="evidence" value="ECO:0007669"/>
    <property type="project" value="UniProtKB-SubCell"/>
</dbReference>
<dbReference type="OMA" id="MAGSRMK"/>
<evidence type="ECO:0000256" key="4">
    <source>
        <dbReference type="ARBA" id="ARBA00022833"/>
    </source>
</evidence>
<dbReference type="PANTHER" id="PTHR46064">
    <property type="entry name" value="QUEUINE TRNA-RIBOSYLTRANSFERASE ACCESSORY SUBUNIT 2"/>
    <property type="match status" value="1"/>
</dbReference>
<gene>
    <name evidence="8" type="primary">LOC118420884</name>
</gene>
<dbReference type="InterPro" id="IPR050852">
    <property type="entry name" value="Queuine_tRNA-ribosyltrfase"/>
</dbReference>
<accession>A0A9J7MWA7</accession>
<dbReference type="PANTHER" id="PTHR46064:SF1">
    <property type="entry name" value="QUEUINE TRNA-RIBOSYLTRANSFERASE ACCESSORY SUBUNIT 2"/>
    <property type="match status" value="1"/>
</dbReference>
<comment type="cofactor">
    <cofactor evidence="5">
        <name>Zn(2+)</name>
        <dbReference type="ChEBI" id="CHEBI:29105"/>
    </cofactor>
    <text evidence="5">Binds 1 zinc ion per subunit.</text>
</comment>
<keyword evidence="7" id="KW-1185">Reference proteome</keyword>
<organism evidence="7 8">
    <name type="scientific">Branchiostoma floridae</name>
    <name type="common">Florida lancelet</name>
    <name type="synonym">Amphioxus</name>
    <dbReference type="NCBI Taxonomy" id="7739"/>
    <lineage>
        <taxon>Eukaryota</taxon>
        <taxon>Metazoa</taxon>
        <taxon>Chordata</taxon>
        <taxon>Cephalochordata</taxon>
        <taxon>Leptocardii</taxon>
        <taxon>Amphioxiformes</taxon>
        <taxon>Branchiostomatidae</taxon>
        <taxon>Branchiostoma</taxon>
    </lineage>
</organism>
<keyword evidence="1 5" id="KW-0963">Cytoplasm</keyword>
<evidence type="ECO:0000256" key="2">
    <source>
        <dbReference type="ARBA" id="ARBA00022694"/>
    </source>
</evidence>
<evidence type="ECO:0000313" key="8">
    <source>
        <dbReference type="RefSeq" id="XP_035683837.1"/>
    </source>
</evidence>
<protein>
    <recommendedName>
        <fullName evidence="5">Queuine tRNA-ribosyltransferase accessory subunit 2</fullName>
    </recommendedName>
    <alternativeName>
        <fullName evidence="5">Queuine tRNA-ribosyltransferase domain-containing protein 1</fullName>
    </alternativeName>
</protein>
<dbReference type="KEGG" id="bfo:118420884"/>
<feature type="domain" description="tRNA-guanine(15) transglycosylase-like" evidence="6">
    <location>
        <begin position="14"/>
        <end position="416"/>
    </location>
</feature>
<dbReference type="InterPro" id="IPR002616">
    <property type="entry name" value="tRNA_ribo_trans-like"/>
</dbReference>
<proteinExistence type="inferred from homology"/>
<feature type="binding site" evidence="5">
    <location>
        <position position="357"/>
    </location>
    <ligand>
        <name>Zn(2+)</name>
        <dbReference type="ChEBI" id="CHEBI:29105"/>
    </ligand>
</feature>
<dbReference type="Gene3D" id="3.20.20.105">
    <property type="entry name" value="Queuine tRNA-ribosyltransferase-like"/>
    <property type="match status" value="1"/>
</dbReference>
<dbReference type="Proteomes" id="UP000001554">
    <property type="component" value="Chromosome 8"/>
</dbReference>
<dbReference type="SUPFAM" id="SSF51713">
    <property type="entry name" value="tRNA-guanine transglycosylase"/>
    <property type="match status" value="1"/>
</dbReference>
<evidence type="ECO:0000313" key="7">
    <source>
        <dbReference type="Proteomes" id="UP000001554"/>
    </source>
</evidence>
<sequence length="419" mass="47428">MMKVLLSNVVNGCRVGSITEVGRHGNKVLEFPGCLLYTRCGSAPHLTYDVLQKLDTVPEGVQITLPTLAEQHHVVKDFQQGIGKFTGMEDFFLYCSVQDPAVREATGYNFNKGVSVWGPGGRIKLEVADFMAIQKAFRPDWYQCLCDGDTASADTSTKRVRKSVDRTLNFLDQCLEIHQKSQELKGSEILGVIEGGDLLEERLRSARETCKRPVAGFVLDGFQSFAMERETRKNLLKAVLEVLPEDKPRIIHAVSRPDEVLEAVECGVDFFDSSFPYQVTERGCALVFPFSKRSHSDVCDETMIQGPDDSSQETTENQHCRGSIEDKRSQRTKFEMDLNDKEKYACDFRPVLPGCSCYCCQNHSRAYIHHLLQTGELLARVLLMMHNFHHYFGFFAAIRESLHQGTFQELKTMVTQRTK</sequence>
<dbReference type="InterPro" id="IPR036511">
    <property type="entry name" value="TGT-like_sf"/>
</dbReference>
<comment type="subunit">
    <text evidence="5">Heterodimer of a catalytic subunit and an accessory subunit.</text>
</comment>
<keyword evidence="2 5" id="KW-0819">tRNA processing</keyword>
<evidence type="ECO:0000256" key="5">
    <source>
        <dbReference type="HAMAP-Rule" id="MF_03043"/>
    </source>
</evidence>
<evidence type="ECO:0000256" key="1">
    <source>
        <dbReference type="ARBA" id="ARBA00022490"/>
    </source>
</evidence>
<dbReference type="Pfam" id="PF01702">
    <property type="entry name" value="TGT"/>
    <property type="match status" value="1"/>
</dbReference>
<evidence type="ECO:0000256" key="3">
    <source>
        <dbReference type="ARBA" id="ARBA00022723"/>
    </source>
</evidence>
<dbReference type="NCBIfam" id="TIGR00449">
    <property type="entry name" value="tgt_general"/>
    <property type="match status" value="2"/>
</dbReference>
<comment type="function">
    <text evidence="5">Non-catalytic subunit of the queuine tRNA-ribosyltransferase (TGT) that catalyzes the base-exchange of a guanine (G) residue with queuine (Q) at position 34 (anticodon wobble position) in tRNAs with GU(N) anticodons (tRNA-Asp, -Asn, -His and -Tyr), resulting in the hypermodified nucleoside queuosine (7-(((4,5-cis-dihydroxy-2-cyclopenten-1-yl)amino)methyl)-7-deazaguanosine).</text>
</comment>
<keyword evidence="3 5" id="KW-0479">Metal-binding</keyword>
<feature type="binding site" evidence="5">
    <location>
        <position position="355"/>
    </location>
    <ligand>
        <name>Zn(2+)</name>
        <dbReference type="ChEBI" id="CHEBI:29105"/>
    </ligand>
</feature>
<dbReference type="GeneID" id="118420884"/>
<feature type="binding site" evidence="5">
    <location>
        <position position="386"/>
    </location>
    <ligand>
        <name>Zn(2+)</name>
        <dbReference type="ChEBI" id="CHEBI:29105"/>
    </ligand>
</feature>
<dbReference type="GO" id="GO:0006400">
    <property type="term" value="P:tRNA modification"/>
    <property type="evidence" value="ECO:0007669"/>
    <property type="project" value="InterPro"/>
</dbReference>
<feature type="binding site" evidence="5">
    <location>
        <position position="360"/>
    </location>
    <ligand>
        <name>Zn(2+)</name>
        <dbReference type="ChEBI" id="CHEBI:29105"/>
    </ligand>
</feature>
<dbReference type="GO" id="GO:0046872">
    <property type="term" value="F:metal ion binding"/>
    <property type="evidence" value="ECO:0007669"/>
    <property type="project" value="UniProtKB-KW"/>
</dbReference>